<dbReference type="AlphaFoldDB" id="A0A9X1NFG5"/>
<dbReference type="RefSeq" id="WP_231442437.1">
    <property type="nucleotide sequence ID" value="NZ_JAJOMB010000007.1"/>
</dbReference>
<evidence type="ECO:0000256" key="5">
    <source>
        <dbReference type="PROSITE-ProRule" id="PRU10141"/>
    </source>
</evidence>
<keyword evidence="7" id="KW-0472">Membrane</keyword>
<keyword evidence="4 5" id="KW-0067">ATP-binding</keyword>
<accession>A0A9X1NFG5</accession>
<dbReference type="Pfam" id="PF00069">
    <property type="entry name" value="Pkinase"/>
    <property type="match status" value="1"/>
</dbReference>
<protein>
    <submittedName>
        <fullName evidence="9">Serine/threonine protein kinase</fullName>
    </submittedName>
</protein>
<feature type="compositionally biased region" description="Low complexity" evidence="6">
    <location>
        <begin position="356"/>
        <end position="375"/>
    </location>
</feature>
<evidence type="ECO:0000259" key="8">
    <source>
        <dbReference type="PROSITE" id="PS50011"/>
    </source>
</evidence>
<evidence type="ECO:0000256" key="7">
    <source>
        <dbReference type="SAM" id="Phobius"/>
    </source>
</evidence>
<keyword evidence="3 9" id="KW-0418">Kinase</keyword>
<keyword evidence="7" id="KW-0812">Transmembrane</keyword>
<dbReference type="PROSITE" id="PS00108">
    <property type="entry name" value="PROTEIN_KINASE_ST"/>
    <property type="match status" value="1"/>
</dbReference>
<dbReference type="Gene3D" id="1.10.510.10">
    <property type="entry name" value="Transferase(Phosphotransferase) domain 1"/>
    <property type="match status" value="1"/>
</dbReference>
<keyword evidence="9" id="KW-0723">Serine/threonine-protein kinase</keyword>
<dbReference type="EMBL" id="JAJOMB010000007">
    <property type="protein sequence ID" value="MCD5312336.1"/>
    <property type="molecule type" value="Genomic_DNA"/>
</dbReference>
<evidence type="ECO:0000256" key="4">
    <source>
        <dbReference type="ARBA" id="ARBA00022840"/>
    </source>
</evidence>
<evidence type="ECO:0000256" key="2">
    <source>
        <dbReference type="ARBA" id="ARBA00022741"/>
    </source>
</evidence>
<dbReference type="PROSITE" id="PS50011">
    <property type="entry name" value="PROTEIN_KINASE_DOM"/>
    <property type="match status" value="1"/>
</dbReference>
<organism evidence="9 10">
    <name type="scientific">Kineosporia babensis</name>
    <dbReference type="NCBI Taxonomy" id="499548"/>
    <lineage>
        <taxon>Bacteria</taxon>
        <taxon>Bacillati</taxon>
        <taxon>Actinomycetota</taxon>
        <taxon>Actinomycetes</taxon>
        <taxon>Kineosporiales</taxon>
        <taxon>Kineosporiaceae</taxon>
        <taxon>Kineosporia</taxon>
    </lineage>
</organism>
<dbReference type="InterPro" id="IPR000719">
    <property type="entry name" value="Prot_kinase_dom"/>
</dbReference>
<dbReference type="InterPro" id="IPR000772">
    <property type="entry name" value="Ricin_B_lectin"/>
</dbReference>
<dbReference type="InterPro" id="IPR035992">
    <property type="entry name" value="Ricin_B-like_lectins"/>
</dbReference>
<dbReference type="Gene3D" id="2.80.10.50">
    <property type="match status" value="1"/>
</dbReference>
<feature type="region of interest" description="Disordered" evidence="6">
    <location>
        <begin position="350"/>
        <end position="382"/>
    </location>
</feature>
<reference evidence="9" key="1">
    <citation type="submission" date="2021-11" db="EMBL/GenBank/DDBJ databases">
        <title>Streptomyces corallinus and Kineosporia corallina sp. nov., two new coral-derived marine actinobacteria.</title>
        <authorList>
            <person name="Buangrab K."/>
            <person name="Sutthacheep M."/>
            <person name="Yeemin T."/>
            <person name="Harunari E."/>
            <person name="Igarashi Y."/>
            <person name="Sripreechasak P."/>
            <person name="Kanchanasin P."/>
            <person name="Tanasupawat S."/>
            <person name="Phongsopitanun W."/>
        </authorList>
    </citation>
    <scope>NUCLEOTIDE SEQUENCE</scope>
    <source>
        <strain evidence="9">JCM 31032</strain>
    </source>
</reference>
<dbReference type="Gene3D" id="3.30.200.20">
    <property type="entry name" value="Phosphorylase Kinase, domain 1"/>
    <property type="match status" value="1"/>
</dbReference>
<feature type="transmembrane region" description="Helical" evidence="7">
    <location>
        <begin position="327"/>
        <end position="349"/>
    </location>
</feature>
<dbReference type="SUPFAM" id="SSF56112">
    <property type="entry name" value="Protein kinase-like (PK-like)"/>
    <property type="match status" value="1"/>
</dbReference>
<feature type="binding site" evidence="5">
    <location>
        <position position="43"/>
    </location>
    <ligand>
        <name>ATP</name>
        <dbReference type="ChEBI" id="CHEBI:30616"/>
    </ligand>
</feature>
<keyword evidence="7" id="KW-1133">Transmembrane helix</keyword>
<dbReference type="Proteomes" id="UP001138997">
    <property type="component" value="Unassembled WGS sequence"/>
</dbReference>
<dbReference type="SMART" id="SM00220">
    <property type="entry name" value="S_TKc"/>
    <property type="match status" value="1"/>
</dbReference>
<gene>
    <name evidence="9" type="ORF">LR394_15620</name>
</gene>
<dbReference type="PANTHER" id="PTHR43289">
    <property type="entry name" value="MITOGEN-ACTIVATED PROTEIN KINASE KINASE KINASE 20-RELATED"/>
    <property type="match status" value="1"/>
</dbReference>
<dbReference type="GO" id="GO:0004674">
    <property type="term" value="F:protein serine/threonine kinase activity"/>
    <property type="evidence" value="ECO:0007669"/>
    <property type="project" value="UniProtKB-KW"/>
</dbReference>
<keyword evidence="10" id="KW-1185">Reference proteome</keyword>
<dbReference type="PROSITE" id="PS00107">
    <property type="entry name" value="PROTEIN_KINASE_ATP"/>
    <property type="match status" value="1"/>
</dbReference>
<dbReference type="InterPro" id="IPR017441">
    <property type="entry name" value="Protein_kinase_ATP_BS"/>
</dbReference>
<feature type="domain" description="Protein kinase" evidence="8">
    <location>
        <begin position="15"/>
        <end position="270"/>
    </location>
</feature>
<dbReference type="CDD" id="cd14014">
    <property type="entry name" value="STKc_PknB_like"/>
    <property type="match status" value="1"/>
</dbReference>
<sequence length="498" mass="52878">MFPLEQSDPASIGRYRLAARLGSGGMGTVYLGRTPGGRPAAIKVVKSGIQDQPGALSRFQREVETLRTVRNPFTAALIDFEVTQPPFWMATEYVPGPTLAEAVKQHGPLEPDLLRGLFAALAEGLEDVHAHRVLHRDIKPANIILSVTGPQLIDFGIARTEDQPGLTELGMTIGTPGYLAPEVIIDQQLGPAADIFALGATMAYAGTGRPPYGKGSVHTINTRCIEGAIDLEGLPQDIAELVEDCVSRDLSRRPLPEQIVERCRARTALLEHVGYQRIISGSGAQERRPEPASDQEPELETVQVGSVPNVPATVLAGKPLSRKRSRITLAIAAAAALALTAGAVAVYGLDRQPDKNPTTQPTASSSPSPEPENATLTVPGGGCLSVPETLASGDIPTVQVCDGSPAQQWEFTPTGEIKALERCLDVAPGERGNGTGVQLWDCNGTEAQVFARHGNQTQHLSSGRCLTTEANEAEPGAQVFLWDCSGDNLNQEFPLPGL</sequence>
<comment type="caution">
    <text evidence="9">The sequence shown here is derived from an EMBL/GenBank/DDBJ whole genome shotgun (WGS) entry which is preliminary data.</text>
</comment>
<dbReference type="GO" id="GO:0005524">
    <property type="term" value="F:ATP binding"/>
    <property type="evidence" value="ECO:0007669"/>
    <property type="project" value="UniProtKB-UniRule"/>
</dbReference>
<evidence type="ECO:0000313" key="10">
    <source>
        <dbReference type="Proteomes" id="UP001138997"/>
    </source>
</evidence>
<dbReference type="InterPro" id="IPR008271">
    <property type="entry name" value="Ser/Thr_kinase_AS"/>
</dbReference>
<feature type="region of interest" description="Disordered" evidence="6">
    <location>
        <begin position="280"/>
        <end position="305"/>
    </location>
</feature>
<proteinExistence type="predicted"/>
<evidence type="ECO:0000256" key="6">
    <source>
        <dbReference type="SAM" id="MobiDB-lite"/>
    </source>
</evidence>
<keyword evidence="1" id="KW-0808">Transferase</keyword>
<evidence type="ECO:0000256" key="1">
    <source>
        <dbReference type="ARBA" id="ARBA00022679"/>
    </source>
</evidence>
<keyword evidence="2 5" id="KW-0547">Nucleotide-binding</keyword>
<name>A0A9X1NFG5_9ACTN</name>
<dbReference type="SUPFAM" id="SSF50370">
    <property type="entry name" value="Ricin B-like lectins"/>
    <property type="match status" value="1"/>
</dbReference>
<dbReference type="Pfam" id="PF00652">
    <property type="entry name" value="Ricin_B_lectin"/>
    <property type="match status" value="1"/>
</dbReference>
<dbReference type="PROSITE" id="PS50231">
    <property type="entry name" value="RICIN_B_LECTIN"/>
    <property type="match status" value="1"/>
</dbReference>
<dbReference type="SMART" id="SM00458">
    <property type="entry name" value="RICIN"/>
    <property type="match status" value="1"/>
</dbReference>
<dbReference type="PANTHER" id="PTHR43289:SF34">
    <property type="entry name" value="SERINE_THREONINE-PROTEIN KINASE YBDM-RELATED"/>
    <property type="match status" value="1"/>
</dbReference>
<dbReference type="InterPro" id="IPR011009">
    <property type="entry name" value="Kinase-like_dom_sf"/>
</dbReference>
<evidence type="ECO:0000313" key="9">
    <source>
        <dbReference type="EMBL" id="MCD5312336.1"/>
    </source>
</evidence>
<evidence type="ECO:0000256" key="3">
    <source>
        <dbReference type="ARBA" id="ARBA00022777"/>
    </source>
</evidence>